<dbReference type="STRING" id="400682.A0A1X7TQ01"/>
<evidence type="ECO:0000313" key="2">
    <source>
        <dbReference type="Proteomes" id="UP000007879"/>
    </source>
</evidence>
<dbReference type="CDD" id="cd02440">
    <property type="entry name" value="AdoMet_MTases"/>
    <property type="match status" value="1"/>
</dbReference>
<dbReference type="InterPro" id="IPR029063">
    <property type="entry name" value="SAM-dependent_MTases_sf"/>
</dbReference>
<dbReference type="EnsemblMetazoa" id="Aqu2.1.17153_001">
    <property type="protein sequence ID" value="Aqu2.1.17153_001"/>
    <property type="gene ID" value="Aqu2.1.17153"/>
</dbReference>
<dbReference type="KEGG" id="aqu:105314521"/>
<reference evidence="1" key="2">
    <citation type="submission" date="2017-05" db="UniProtKB">
        <authorList>
            <consortium name="EnsemblMetazoa"/>
        </authorList>
    </citation>
    <scope>IDENTIFICATION</scope>
</reference>
<dbReference type="OrthoDB" id="66144at2759"/>
<dbReference type="Proteomes" id="UP000007879">
    <property type="component" value="Unassembled WGS sequence"/>
</dbReference>
<proteinExistence type="predicted"/>
<protein>
    <recommendedName>
        <fullName evidence="3">Methyltransferase type 11 domain-containing protein</fullName>
    </recommendedName>
</protein>
<name>A0A1X7TQ01_AMPQE</name>
<evidence type="ECO:0000313" key="1">
    <source>
        <dbReference type="EnsemblMetazoa" id="Aqu2.1.17153_001"/>
    </source>
</evidence>
<reference evidence="2" key="1">
    <citation type="journal article" date="2010" name="Nature">
        <title>The Amphimedon queenslandica genome and the evolution of animal complexity.</title>
        <authorList>
            <person name="Srivastava M."/>
            <person name="Simakov O."/>
            <person name="Chapman J."/>
            <person name="Fahey B."/>
            <person name="Gauthier M.E."/>
            <person name="Mitros T."/>
            <person name="Richards G.S."/>
            <person name="Conaco C."/>
            <person name="Dacre M."/>
            <person name="Hellsten U."/>
            <person name="Larroux C."/>
            <person name="Putnam N.H."/>
            <person name="Stanke M."/>
            <person name="Adamska M."/>
            <person name="Darling A."/>
            <person name="Degnan S.M."/>
            <person name="Oakley T.H."/>
            <person name="Plachetzki D.C."/>
            <person name="Zhai Y."/>
            <person name="Adamski M."/>
            <person name="Calcino A."/>
            <person name="Cummins S.F."/>
            <person name="Goodstein D.M."/>
            <person name="Harris C."/>
            <person name="Jackson D.J."/>
            <person name="Leys S.P."/>
            <person name="Shu S."/>
            <person name="Woodcroft B.J."/>
            <person name="Vervoort M."/>
            <person name="Kosik K.S."/>
            <person name="Manning G."/>
            <person name="Degnan B.M."/>
            <person name="Rokhsar D.S."/>
        </authorList>
    </citation>
    <scope>NUCLEOTIDE SEQUENCE [LARGE SCALE GENOMIC DNA]</scope>
</reference>
<dbReference type="PANTHER" id="PTHR43861">
    <property type="entry name" value="TRANS-ACONITATE 2-METHYLTRANSFERASE-RELATED"/>
    <property type="match status" value="1"/>
</dbReference>
<organism evidence="1">
    <name type="scientific">Amphimedon queenslandica</name>
    <name type="common">Sponge</name>
    <dbReference type="NCBI Taxonomy" id="400682"/>
    <lineage>
        <taxon>Eukaryota</taxon>
        <taxon>Metazoa</taxon>
        <taxon>Porifera</taxon>
        <taxon>Demospongiae</taxon>
        <taxon>Heteroscleromorpha</taxon>
        <taxon>Haplosclerida</taxon>
        <taxon>Niphatidae</taxon>
        <taxon>Amphimedon</taxon>
    </lineage>
</organism>
<evidence type="ECO:0008006" key="3">
    <source>
        <dbReference type="Google" id="ProtNLM"/>
    </source>
</evidence>
<dbReference type="AlphaFoldDB" id="A0A1X7TQ01"/>
<keyword evidence="2" id="KW-1185">Reference proteome</keyword>
<dbReference type="SUPFAM" id="SSF53335">
    <property type="entry name" value="S-adenosyl-L-methionine-dependent methyltransferases"/>
    <property type="match status" value="1"/>
</dbReference>
<dbReference type="Gene3D" id="3.40.50.150">
    <property type="entry name" value="Vaccinia Virus protein VP39"/>
    <property type="match status" value="1"/>
</dbReference>
<dbReference type="EnsemblMetazoa" id="XM_011408736.1">
    <property type="protein sequence ID" value="XP_011407038.1"/>
    <property type="gene ID" value="LOC105314521"/>
</dbReference>
<gene>
    <name evidence="1" type="primary">105314521</name>
</gene>
<dbReference type="Pfam" id="PF13489">
    <property type="entry name" value="Methyltransf_23"/>
    <property type="match status" value="1"/>
</dbReference>
<accession>A0A1X7TQ01</accession>
<sequence length="254" mass="28530">MDKSIMTTEEASVYHNISNLQEEDGLHLIDNLSPQSSNSVLDMGCGTGRLCMVLSERLSDGGKVLGIDPDAERINVANKGRKDTMTNLRFAVGSDQTFPEDQYDAVVSTHVIHWIKNKDATFKRIYDNLKPGGKFAFATVTNNGIPDLLVELVKLCGSDALDAVTSCSYYESLDFYKQKAKEYGFNVVQIQSIDREYVVPNVDAFIDFYFSAYHGRFDRTNPNLNGFREKYSGQAIKWTMKRLCMILAKPSTTE</sequence>
<dbReference type="eggNOG" id="ENOG502SGZ9">
    <property type="taxonomic scope" value="Eukaryota"/>
</dbReference>
<dbReference type="InParanoid" id="A0A1X7TQ01"/>